<proteinExistence type="predicted"/>
<sequence>MNTEADAVTGAGVGTATGAGAGTATGAVAGTATGAVAGTRAGRLWRYVIEMYPLHVNVPYSFMLFFGYYLLVQAIYGFKPLMISTESLLGAFTLASFTLLLRIFDEFKDYEHDVKLFPDRPLPSGRVTKADLKVMGWSLVAIMVLLNLTLGKGLIGFAILMAFGFLMLKFFFLPDLHRGSLLLTLATHNPVAFFTHLYVLGVFMQDHRQGPDGIPASAWLGILMFWGLVFSWETAR</sequence>
<comment type="caution">
    <text evidence="2">The sequence shown here is derived from an EMBL/GenBank/DDBJ whole genome shotgun (WGS) entry which is preliminary data.</text>
</comment>
<feature type="non-terminal residue" evidence="2">
    <location>
        <position position="236"/>
    </location>
</feature>
<feature type="transmembrane region" description="Helical" evidence="1">
    <location>
        <begin position="58"/>
        <end position="76"/>
    </location>
</feature>
<keyword evidence="1" id="KW-0472">Membrane</keyword>
<protein>
    <recommendedName>
        <fullName evidence="4">Prenyltransferase</fullName>
    </recommendedName>
</protein>
<dbReference type="Proteomes" id="UP000703893">
    <property type="component" value="Unassembled WGS sequence"/>
</dbReference>
<reference evidence="2 3" key="1">
    <citation type="submission" date="2019-03" db="EMBL/GenBank/DDBJ databases">
        <title>Lake Tanganyika Metagenome-Assembled Genomes (MAGs).</title>
        <authorList>
            <person name="Tran P."/>
        </authorList>
    </citation>
    <scope>NUCLEOTIDE SEQUENCE [LARGE SCALE GENOMIC DNA]</scope>
    <source>
        <strain evidence="2">K_DeepCast_65m_m2_236</strain>
    </source>
</reference>
<dbReference type="EMBL" id="VGJX01000260">
    <property type="protein sequence ID" value="MBM3274586.1"/>
    <property type="molecule type" value="Genomic_DNA"/>
</dbReference>
<feature type="transmembrane region" description="Helical" evidence="1">
    <location>
        <begin position="180"/>
        <end position="204"/>
    </location>
</feature>
<evidence type="ECO:0000313" key="3">
    <source>
        <dbReference type="Proteomes" id="UP000703893"/>
    </source>
</evidence>
<evidence type="ECO:0000256" key="1">
    <source>
        <dbReference type="SAM" id="Phobius"/>
    </source>
</evidence>
<organism evidence="2 3">
    <name type="scientific">Candidatus Tanganyikabacteria bacterium</name>
    <dbReference type="NCBI Taxonomy" id="2961651"/>
    <lineage>
        <taxon>Bacteria</taxon>
        <taxon>Bacillati</taxon>
        <taxon>Candidatus Sericytochromatia</taxon>
        <taxon>Candidatus Tanganyikabacteria</taxon>
    </lineage>
</organism>
<dbReference type="AlphaFoldDB" id="A0A937X225"/>
<keyword evidence="1" id="KW-0812">Transmembrane</keyword>
<feature type="transmembrane region" description="Helical" evidence="1">
    <location>
        <begin position="88"/>
        <end position="104"/>
    </location>
</feature>
<name>A0A937X225_9BACT</name>
<gene>
    <name evidence="2" type="ORF">FJZ00_05515</name>
</gene>
<evidence type="ECO:0008006" key="4">
    <source>
        <dbReference type="Google" id="ProtNLM"/>
    </source>
</evidence>
<accession>A0A937X225</accession>
<feature type="transmembrane region" description="Helical" evidence="1">
    <location>
        <begin position="216"/>
        <end position="235"/>
    </location>
</feature>
<feature type="transmembrane region" description="Helical" evidence="1">
    <location>
        <begin position="139"/>
        <end position="168"/>
    </location>
</feature>
<keyword evidence="1" id="KW-1133">Transmembrane helix</keyword>
<evidence type="ECO:0000313" key="2">
    <source>
        <dbReference type="EMBL" id="MBM3274586.1"/>
    </source>
</evidence>